<dbReference type="InterPro" id="IPR036868">
    <property type="entry name" value="TusA-like_sf"/>
</dbReference>
<dbReference type="Proteomes" id="UP000275676">
    <property type="component" value="Chromosome"/>
</dbReference>
<evidence type="ECO:0000313" key="3">
    <source>
        <dbReference type="EMBL" id="VEA74530.1"/>
    </source>
</evidence>
<keyword evidence="3" id="KW-0808">Transferase</keyword>
<evidence type="ECO:0000313" key="4">
    <source>
        <dbReference type="Proteomes" id="UP000275676"/>
    </source>
</evidence>
<dbReference type="Pfam" id="PF01206">
    <property type="entry name" value="TusA"/>
    <property type="match status" value="1"/>
</dbReference>
<dbReference type="NCBIfam" id="NF001423">
    <property type="entry name" value="PRK00299.1"/>
    <property type="match status" value="1"/>
</dbReference>
<dbReference type="SUPFAM" id="SSF64307">
    <property type="entry name" value="SirA-like"/>
    <property type="match status" value="1"/>
</dbReference>
<organism evidence="3 4">
    <name type="scientific">Salmonella enterica subsp. arizonae</name>
    <dbReference type="NCBI Taxonomy" id="59203"/>
    <lineage>
        <taxon>Bacteria</taxon>
        <taxon>Pseudomonadati</taxon>
        <taxon>Pseudomonadota</taxon>
        <taxon>Gammaproteobacteria</taxon>
        <taxon>Enterobacterales</taxon>
        <taxon>Enterobacteriaceae</taxon>
        <taxon>Salmonella</taxon>
    </lineage>
</organism>
<sequence length="149" mass="16833">MSDLFSSPDHTLDALGLRCPEPVMMVRKTVRNMQTGETLLIIADDPATTRDIPGSVPLWNTICWRKRRRVCRTAIYCVKRINRTADSMLIRSFPSSPVLRRFVALSLCLTASAAPPDEAVSGCGTRRPPDEVVSLIFQRRRRRCGLLYQ</sequence>
<evidence type="ECO:0000259" key="2">
    <source>
        <dbReference type="PROSITE" id="PS01148"/>
    </source>
</evidence>
<dbReference type="PROSITE" id="PS01148">
    <property type="entry name" value="UPF0033"/>
    <property type="match status" value="1"/>
</dbReference>
<dbReference type="EMBL" id="LR134156">
    <property type="protein sequence ID" value="VEA74530.1"/>
    <property type="molecule type" value="Genomic_DNA"/>
</dbReference>
<dbReference type="GO" id="GO:0016740">
    <property type="term" value="F:transferase activity"/>
    <property type="evidence" value="ECO:0007669"/>
    <property type="project" value="UniProtKB-KW"/>
</dbReference>
<dbReference type="PANTHER" id="PTHR33279">
    <property type="entry name" value="SULFUR CARRIER PROTEIN YEDF-RELATED"/>
    <property type="match status" value="1"/>
</dbReference>
<name>A0A3S4JXF5_SALER</name>
<dbReference type="EC" id="2.8.1.-" evidence="3"/>
<comment type="similarity">
    <text evidence="1">Belongs to the sulfur carrier protein TusA family.</text>
</comment>
<feature type="domain" description="UPF0033" evidence="2">
    <location>
        <begin position="12"/>
        <end position="36"/>
    </location>
</feature>
<gene>
    <name evidence="3" type="primary">tusA</name>
    <name evidence="3" type="ORF">NCTC10047_00318</name>
</gene>
<dbReference type="InterPro" id="IPR001455">
    <property type="entry name" value="TusA-like"/>
</dbReference>
<evidence type="ECO:0000256" key="1">
    <source>
        <dbReference type="ARBA" id="ARBA00008984"/>
    </source>
</evidence>
<protein>
    <submittedName>
        <fullName evidence="3">tRNA 5-methylaminomethyl-2-thiouridine synthase TusA</fullName>
        <ecNumber evidence="3">2.8.1.-</ecNumber>
    </submittedName>
</protein>
<reference evidence="3 4" key="1">
    <citation type="submission" date="2018-12" db="EMBL/GenBank/DDBJ databases">
        <authorList>
            <consortium name="Pathogen Informatics"/>
        </authorList>
    </citation>
    <scope>NUCLEOTIDE SEQUENCE [LARGE SCALE GENOMIC DNA]</scope>
    <source>
        <strain evidence="3 4">NCTC10047</strain>
    </source>
</reference>
<dbReference type="PANTHER" id="PTHR33279:SF2">
    <property type="entry name" value="SULFUR CARRIER PROTEIN TUSA"/>
    <property type="match status" value="1"/>
</dbReference>
<dbReference type="AlphaFoldDB" id="A0A3S4JXF5"/>
<dbReference type="Gene3D" id="3.30.110.40">
    <property type="entry name" value="TusA-like domain"/>
    <property type="match status" value="1"/>
</dbReference>
<accession>A0A3S4JXF5</accession>
<proteinExistence type="inferred from homology"/>